<reference evidence="1" key="1">
    <citation type="submission" date="2020-08" db="EMBL/GenBank/DDBJ databases">
        <title>Multicomponent nature underlies the extraordinary mechanical properties of spider dragline silk.</title>
        <authorList>
            <person name="Kono N."/>
            <person name="Nakamura H."/>
            <person name="Mori M."/>
            <person name="Yoshida Y."/>
            <person name="Ohtoshi R."/>
            <person name="Malay A.D."/>
            <person name="Moran D.A.P."/>
            <person name="Tomita M."/>
            <person name="Numata K."/>
            <person name="Arakawa K."/>
        </authorList>
    </citation>
    <scope>NUCLEOTIDE SEQUENCE</scope>
</reference>
<dbReference type="AlphaFoldDB" id="A0A8X6PZK4"/>
<name>A0A8X6PZK4_NEPPI</name>
<organism evidence="1 2">
    <name type="scientific">Nephila pilipes</name>
    <name type="common">Giant wood spider</name>
    <name type="synonym">Nephila maculata</name>
    <dbReference type="NCBI Taxonomy" id="299642"/>
    <lineage>
        <taxon>Eukaryota</taxon>
        <taxon>Metazoa</taxon>
        <taxon>Ecdysozoa</taxon>
        <taxon>Arthropoda</taxon>
        <taxon>Chelicerata</taxon>
        <taxon>Arachnida</taxon>
        <taxon>Araneae</taxon>
        <taxon>Araneomorphae</taxon>
        <taxon>Entelegynae</taxon>
        <taxon>Araneoidea</taxon>
        <taxon>Nephilidae</taxon>
        <taxon>Nephila</taxon>
    </lineage>
</organism>
<comment type="caution">
    <text evidence="1">The sequence shown here is derived from an EMBL/GenBank/DDBJ whole genome shotgun (WGS) entry which is preliminary data.</text>
</comment>
<accession>A0A8X6PZK4</accession>
<proteinExistence type="predicted"/>
<dbReference type="EMBL" id="BMAW01075711">
    <property type="protein sequence ID" value="GFT98157.1"/>
    <property type="molecule type" value="Genomic_DNA"/>
</dbReference>
<gene>
    <name evidence="1" type="ORF">NPIL_352401</name>
</gene>
<dbReference type="Proteomes" id="UP000887013">
    <property type="component" value="Unassembled WGS sequence"/>
</dbReference>
<protein>
    <submittedName>
        <fullName evidence="1">Uncharacterized protein</fullName>
    </submittedName>
</protein>
<sequence length="97" mass="11139">MVAEFSGLRKANWQRLQELDPEVQPYMYIVHRNAESSSKGPCPEICKKCSRVEKNNGIDDGIHIKEITSAMTITNPWFPSELQKSQLVDQENKSIFQ</sequence>
<evidence type="ECO:0000313" key="2">
    <source>
        <dbReference type="Proteomes" id="UP000887013"/>
    </source>
</evidence>
<evidence type="ECO:0000313" key="1">
    <source>
        <dbReference type="EMBL" id="GFT98157.1"/>
    </source>
</evidence>
<keyword evidence="2" id="KW-1185">Reference proteome</keyword>